<dbReference type="Gene3D" id="1.25.40.10">
    <property type="entry name" value="Tetratricopeptide repeat domain"/>
    <property type="match status" value="1"/>
</dbReference>
<dbReference type="SUPFAM" id="SSF48452">
    <property type="entry name" value="TPR-like"/>
    <property type="match status" value="1"/>
</dbReference>
<sequence length="1692" mass="187294">MERTAELSSLPAMASPPPNPTGNPSPEVVPGPPLAREEGELSSDADQNCPDRVASPSAAMAAHSPSAGVHPAPPTNGLPQVNQEVKAVWGNNPLSSVSIPVQASVQQKSDKISLTNQLPPKNVAARITAPKDNNNLVISFSDDESSSSDDNGENKQFKNEGRIGATHGIRKPSTLTTERPKKYGKVARNVNQTMAKRPSLSRTFLPSLVKNQGANRRADDLRSNIVNKRMEGLDLGIDYGIGSKNLKLQDLRHQIALRESELKLRSAQLNRQPTSGARQESEALNSSKDSVRKLKSADVAEIGAKVPPSKRLKVGPSSYARQSVERPVARSVSPPKASMLERSKAGRVDRVQKQKAPSAGMTESSTVRSKRQDSERVVVASRGPDESKQDGTKNGGAGQLDHPGRMADPAPVSNRIIPADTMAPNVFTKNAGNPLTASLWSSLDNANASKQGNRDIHSLIEIEESLDKQLADAQEHRRMCELEERNALKAYRKAQRALLGANARCAQLYQQRELYSSRLRSCIMDDSGLLGYSGGHDYFGIQMKSSNDMSENVDLIPSISHQMQFEDDQLNQPAYASNRQCANGLMDSYQPMNGQNMGSEPCSEPDGSTSEPLPHRDNNRIPGESSPSNEQIISADENEENFPFDSRQPKHRYRMGRGKSAERQTGILCESGRKMSNNNPQESLQLEATLRSELFARLGARARNSRGSDFNMRPVYEKVSQSDVGNVKFDGTKRSGPLSEVDRIQHSDFDGNDEGGFDDALAVEVEKTSLDQSASHDGQDIRCTLREGQYVASAISLSTFSLRSAFHHVKIVTPLRIESHRQNDESDVNTNGADSVDIGPIEWITHTSNSPSKDATDMCEREASSYSCDLAVDPFWPLCMFELRGRCNDEECTWQHVKDYSVGKMSRNVHDESNGNDQQVEPTSNGQHCSALTNHLKSQAPKYLVALDILKADLHSYDSVVARRVGQAWQNCFSTTLAISDFFKQVLNADDSVLQNNDGRIEVFGCWSSQSSYFRHRNCGVNELNQASVDNDQSLETAVLLFNQETDKVEGKKKALAVLSRALEASPTSVLLWIAYLVFYCSKIKPAGKDDMYSFAVKQNQGSYELWLVFINSRTKLNDRFAAYEEALSALHNHSSASDGQMICASSCILDLFLQMIDCYCMSGYTNTAIQIIYDLLPLVEKSNERFNTLLSNILSSCLTISDKCIFWMCCVYLVIYRKLPDAIVQRFECDKDVLSIEWPPAHLTDEMRGKVTELMEFAVSNFESCISNEPNKHVKLAQDFALSHIRCKAALDGLESSRELLDRYANMYPTCLDLALMSARVENYDFEGLSFHGFENALSKWPRGVDGFQCIWNQYAEYALESGKADFAKELMDRWFSAVWKLRCPEPDVDQIDVPNSCDSFVNPPSDSNFGVSAADSYQLDEVYGFLNLSLHKLLQNQHQEAYEAINRALKAANHRNYGRCLKEHAVFMLTDASLRKDCSHICGIVRLLNGYLNDSRASHVKEPLSRKFIEDVNKPRVQQLMRNILCPVSTNFFLVNSVLDSLFGSSLLPQKFGKESDLVDFVEALLEISPSNYQLAISLCKQIIGGDYEFEASGVAASTSISFWAGSVLVSTLSHAVPIAPEFVWVEAANLLGSITGFGAISKGFYKKALSVYPFSIKLWKSYYLSARSTGDGHPVLEAAKEKGIDLDQT</sequence>
<protein>
    <submittedName>
        <fullName evidence="1">Uncharacterized protein</fullName>
    </submittedName>
</protein>
<dbReference type="InterPro" id="IPR019607">
    <property type="entry name" value="Putative_zinc-finger_domain"/>
</dbReference>
<dbReference type="InterPro" id="IPR039278">
    <property type="entry name" value="Red1"/>
</dbReference>
<proteinExistence type="predicted"/>
<dbReference type="GeneID" id="116194112"/>
<reference evidence="1 2" key="1">
    <citation type="submission" date="2017-11" db="EMBL/GenBank/DDBJ databases">
        <title>De-novo sequencing of pomegranate (Punica granatum L.) genome.</title>
        <authorList>
            <person name="Akparov Z."/>
            <person name="Amiraslanov A."/>
            <person name="Hajiyeva S."/>
            <person name="Abbasov M."/>
            <person name="Kaur K."/>
            <person name="Hamwieh A."/>
            <person name="Solovyev V."/>
            <person name="Salamov A."/>
            <person name="Braich B."/>
            <person name="Kosarev P."/>
            <person name="Mahmoud A."/>
            <person name="Hajiyev E."/>
            <person name="Babayeva S."/>
            <person name="Izzatullayeva V."/>
            <person name="Mammadov A."/>
            <person name="Mammadov A."/>
            <person name="Sharifova S."/>
            <person name="Ojaghi J."/>
            <person name="Eynullazada K."/>
            <person name="Bayramov B."/>
            <person name="Abdulazimova A."/>
            <person name="Shahmuradov I."/>
        </authorList>
    </citation>
    <scope>NUCLEOTIDE SEQUENCE [LARGE SCALE GENOMIC DNA]</scope>
    <source>
        <strain evidence="2">cv. AG2017</strain>
        <tissue evidence="1">Leaf</tissue>
    </source>
</reference>
<comment type="caution">
    <text evidence="1">The sequence shown here is derived from an EMBL/GenBank/DDBJ whole genome shotgun (WGS) entry which is preliminary data.</text>
</comment>
<evidence type="ECO:0000313" key="1">
    <source>
        <dbReference type="EMBL" id="PKI72398.1"/>
    </source>
</evidence>
<dbReference type="PANTHER" id="PTHR21563:SF3">
    <property type="entry name" value="ZINC FINGER C3H1 DOMAIN-CONTAINING PROTEIN"/>
    <property type="match status" value="1"/>
</dbReference>
<evidence type="ECO:0000313" key="2">
    <source>
        <dbReference type="Proteomes" id="UP000233551"/>
    </source>
</evidence>
<accession>A0A2I0KV95</accession>
<gene>
    <name evidence="1" type="ORF">CRG98_007268</name>
</gene>
<dbReference type="OrthoDB" id="1922977at2759"/>
<dbReference type="Proteomes" id="UP000233551">
    <property type="component" value="Unassembled WGS sequence"/>
</dbReference>
<dbReference type="InterPro" id="IPR011990">
    <property type="entry name" value="TPR-like_helical_dom_sf"/>
</dbReference>
<name>A0A2I0KV95_PUNGR</name>
<dbReference type="GO" id="GO:0000178">
    <property type="term" value="C:exosome (RNase complex)"/>
    <property type="evidence" value="ECO:0007669"/>
    <property type="project" value="TreeGrafter"/>
</dbReference>
<organism evidence="1 2">
    <name type="scientific">Punica granatum</name>
    <name type="common">Pomegranate</name>
    <dbReference type="NCBI Taxonomy" id="22663"/>
    <lineage>
        <taxon>Eukaryota</taxon>
        <taxon>Viridiplantae</taxon>
        <taxon>Streptophyta</taxon>
        <taxon>Embryophyta</taxon>
        <taxon>Tracheophyta</taxon>
        <taxon>Spermatophyta</taxon>
        <taxon>Magnoliopsida</taxon>
        <taxon>eudicotyledons</taxon>
        <taxon>Gunneridae</taxon>
        <taxon>Pentapetalae</taxon>
        <taxon>rosids</taxon>
        <taxon>malvids</taxon>
        <taxon>Myrtales</taxon>
        <taxon>Lythraceae</taxon>
        <taxon>Punica</taxon>
    </lineage>
</organism>
<dbReference type="Pfam" id="PF10650">
    <property type="entry name" value="zf-C3H1"/>
    <property type="match status" value="1"/>
</dbReference>
<keyword evidence="2" id="KW-1185">Reference proteome</keyword>
<dbReference type="GO" id="GO:0005634">
    <property type="term" value="C:nucleus"/>
    <property type="evidence" value="ECO:0007669"/>
    <property type="project" value="TreeGrafter"/>
</dbReference>
<dbReference type="STRING" id="22663.A0A2I0KV95"/>
<dbReference type="PANTHER" id="PTHR21563">
    <property type="entry name" value="ZINC FINGER C3H1 DOMAIN-CONTAINING PROTEIN"/>
    <property type="match status" value="1"/>
</dbReference>
<dbReference type="EMBL" id="PGOL01000328">
    <property type="protein sequence ID" value="PKI72398.1"/>
    <property type="molecule type" value="Genomic_DNA"/>
</dbReference>